<reference evidence="1 2" key="1">
    <citation type="submission" date="2019-08" db="EMBL/GenBank/DDBJ databases">
        <title>Seonamhaeicola sediminis sp. nov., isolated from marine sediment.</title>
        <authorList>
            <person name="Cao W.R."/>
        </authorList>
    </citation>
    <scope>NUCLEOTIDE SEQUENCE [LARGE SCALE GENOMIC DNA]</scope>
    <source>
        <strain evidence="1 2">B011</strain>
    </source>
</reference>
<sequence length="63" mass="7092">MGYKPKTIAALTFTDSVLTLAPKSIELDEVLVSNKNYTAKEIIKKAYENLSKNYPLNDTKSRL</sequence>
<comment type="caution">
    <text evidence="1">The sequence shown here is derived from an EMBL/GenBank/DDBJ whole genome shotgun (WGS) entry which is preliminary data.</text>
</comment>
<organism evidence="1 2">
    <name type="scientific">Seonamhaeicola marinus</name>
    <dbReference type="NCBI Taxonomy" id="1912246"/>
    <lineage>
        <taxon>Bacteria</taxon>
        <taxon>Pseudomonadati</taxon>
        <taxon>Bacteroidota</taxon>
        <taxon>Flavobacteriia</taxon>
        <taxon>Flavobacteriales</taxon>
        <taxon>Flavobacteriaceae</taxon>
    </lineage>
</organism>
<protein>
    <submittedName>
        <fullName evidence="1">Carboxypeptidase-like regulatory domain-containing protein</fullName>
    </submittedName>
</protein>
<feature type="non-terminal residue" evidence="1">
    <location>
        <position position="63"/>
    </location>
</feature>
<keyword evidence="1" id="KW-0645">Protease</keyword>
<keyword evidence="1" id="KW-0121">Carboxypeptidase</keyword>
<evidence type="ECO:0000313" key="2">
    <source>
        <dbReference type="Proteomes" id="UP000323930"/>
    </source>
</evidence>
<proteinExistence type="predicted"/>
<dbReference type="GO" id="GO:0004180">
    <property type="term" value="F:carboxypeptidase activity"/>
    <property type="evidence" value="ECO:0007669"/>
    <property type="project" value="UniProtKB-KW"/>
</dbReference>
<accession>A0A5D0HQ60</accession>
<dbReference type="AlphaFoldDB" id="A0A5D0HQ60"/>
<keyword evidence="2" id="KW-1185">Reference proteome</keyword>
<dbReference type="Proteomes" id="UP000323930">
    <property type="component" value="Unassembled WGS sequence"/>
</dbReference>
<keyword evidence="1" id="KW-0378">Hydrolase</keyword>
<dbReference type="EMBL" id="VSDQ01000717">
    <property type="protein sequence ID" value="TYA72559.1"/>
    <property type="molecule type" value="Genomic_DNA"/>
</dbReference>
<gene>
    <name evidence="1" type="ORF">FUA24_17315</name>
</gene>
<name>A0A5D0HQ60_9FLAO</name>
<evidence type="ECO:0000313" key="1">
    <source>
        <dbReference type="EMBL" id="TYA72559.1"/>
    </source>
</evidence>